<dbReference type="Proteomes" id="UP000885695">
    <property type="component" value="Unassembled WGS sequence"/>
</dbReference>
<evidence type="ECO:0000256" key="1">
    <source>
        <dbReference type="ARBA" id="ARBA00022491"/>
    </source>
</evidence>
<keyword evidence="2" id="KW-0805">Transcription regulation</keyword>
<keyword evidence="3" id="KW-0346">Stress response</keyword>
<dbReference type="InterPro" id="IPR021153">
    <property type="entry name" value="HrcA_C"/>
</dbReference>
<dbReference type="Gene3D" id="3.30.450.40">
    <property type="match status" value="1"/>
</dbReference>
<evidence type="ECO:0000256" key="2">
    <source>
        <dbReference type="ARBA" id="ARBA00023015"/>
    </source>
</evidence>
<dbReference type="GO" id="GO:0045892">
    <property type="term" value="P:negative regulation of DNA-templated transcription"/>
    <property type="evidence" value="ECO:0007669"/>
    <property type="project" value="TreeGrafter"/>
</dbReference>
<sequence>MTLSNRQQEILKSAVLEYIQTAQPVSSQLLEERSSLAVSPATIRSELQMLVETGFLSQPHISSGRVPTDKGYRFFVDEIYESEELDLLSEIEDSFDFLQAMTRELAQASSHLVITHVPTRPFLFKEGWEGVLSEPEFQDKESLLNFTKFLRDVERRIDDLEVQGNIDIYIGDEYPYSKVGDFSILISKLPTREKGFLALIGPKRMPYKRNINLLQKMFS</sequence>
<evidence type="ECO:0000256" key="3">
    <source>
        <dbReference type="ARBA" id="ARBA00023016"/>
    </source>
</evidence>
<dbReference type="PANTHER" id="PTHR34824">
    <property type="entry name" value="HEAT-INDUCIBLE TRANSCRIPTION REPRESSOR HRCA"/>
    <property type="match status" value="1"/>
</dbReference>
<comment type="caution">
    <text evidence="6">The sequence shown here is derived from an EMBL/GenBank/DDBJ whole genome shotgun (WGS) entry which is preliminary data.</text>
</comment>
<dbReference type="InterPro" id="IPR036390">
    <property type="entry name" value="WH_DNA-bd_sf"/>
</dbReference>
<reference evidence="6" key="1">
    <citation type="journal article" date="2020" name="mSystems">
        <title>Genome- and Community-Level Interaction Insights into Carbon Utilization and Element Cycling Functions of Hydrothermarchaeota in Hydrothermal Sediment.</title>
        <authorList>
            <person name="Zhou Z."/>
            <person name="Liu Y."/>
            <person name="Xu W."/>
            <person name="Pan J."/>
            <person name="Luo Z.H."/>
            <person name="Li M."/>
        </authorList>
    </citation>
    <scope>NUCLEOTIDE SEQUENCE [LARGE SCALE GENOMIC DNA]</scope>
    <source>
        <strain evidence="6">HyVt-369</strain>
    </source>
</reference>
<dbReference type="EMBL" id="DRHL01000006">
    <property type="protein sequence ID" value="HEB13369.1"/>
    <property type="molecule type" value="Genomic_DNA"/>
</dbReference>
<evidence type="ECO:0000313" key="6">
    <source>
        <dbReference type="EMBL" id="HEB13369.1"/>
    </source>
</evidence>
<proteinExistence type="predicted"/>
<dbReference type="InterPro" id="IPR002571">
    <property type="entry name" value="HrcA"/>
</dbReference>
<dbReference type="InterPro" id="IPR036388">
    <property type="entry name" value="WH-like_DNA-bd_sf"/>
</dbReference>
<gene>
    <name evidence="6" type="ORF">ENI13_00130</name>
</gene>
<feature type="domain" description="Heat-inducible transcription repressor HrcA C-terminal" evidence="5">
    <location>
        <begin position="87"/>
        <end position="211"/>
    </location>
</feature>
<name>A0A7C1NPD2_UNCC3</name>
<keyword evidence="1" id="KW-0678">Repressor</keyword>
<dbReference type="GO" id="GO:0003677">
    <property type="term" value="F:DNA binding"/>
    <property type="evidence" value="ECO:0007669"/>
    <property type="project" value="InterPro"/>
</dbReference>
<dbReference type="SUPFAM" id="SSF46785">
    <property type="entry name" value="Winged helix' DNA-binding domain"/>
    <property type="match status" value="1"/>
</dbReference>
<dbReference type="SUPFAM" id="SSF55781">
    <property type="entry name" value="GAF domain-like"/>
    <property type="match status" value="1"/>
</dbReference>
<accession>A0A7C1NPD2</accession>
<keyword evidence="4" id="KW-0804">Transcription</keyword>
<dbReference type="AlphaFoldDB" id="A0A7C1NPD2"/>
<organism evidence="6">
    <name type="scientific">candidate division CPR3 bacterium</name>
    <dbReference type="NCBI Taxonomy" id="2268181"/>
    <lineage>
        <taxon>Bacteria</taxon>
        <taxon>Bacteria division CPR3</taxon>
    </lineage>
</organism>
<evidence type="ECO:0000256" key="4">
    <source>
        <dbReference type="ARBA" id="ARBA00023163"/>
    </source>
</evidence>
<protein>
    <recommendedName>
        <fullName evidence="5">Heat-inducible transcription repressor HrcA C-terminal domain-containing protein</fullName>
    </recommendedName>
</protein>
<dbReference type="InterPro" id="IPR029016">
    <property type="entry name" value="GAF-like_dom_sf"/>
</dbReference>
<dbReference type="Gene3D" id="1.10.10.10">
    <property type="entry name" value="Winged helix-like DNA-binding domain superfamily/Winged helix DNA-binding domain"/>
    <property type="match status" value="1"/>
</dbReference>
<dbReference type="PANTHER" id="PTHR34824:SF1">
    <property type="entry name" value="HEAT-INDUCIBLE TRANSCRIPTION REPRESSOR HRCA"/>
    <property type="match status" value="1"/>
</dbReference>
<dbReference type="Pfam" id="PF01628">
    <property type="entry name" value="HrcA"/>
    <property type="match status" value="1"/>
</dbReference>
<evidence type="ECO:0000259" key="5">
    <source>
        <dbReference type="Pfam" id="PF01628"/>
    </source>
</evidence>